<dbReference type="InterPro" id="IPR008792">
    <property type="entry name" value="PQQD"/>
</dbReference>
<evidence type="ECO:0000313" key="1">
    <source>
        <dbReference type="EMBL" id="MCC2131129.1"/>
    </source>
</evidence>
<name>A0AAE3AGV6_9FIRM</name>
<sequence>MKYTVIPGVILTKICDEDFLVATGPARGRVPYVEGINSTGAYFFSKINEGLSTEEIIEDAVKLYETPEEVIAPSFERFIESLLRSGYLEKSEL</sequence>
<evidence type="ECO:0000313" key="2">
    <source>
        <dbReference type="Proteomes" id="UP001199319"/>
    </source>
</evidence>
<dbReference type="AlphaFoldDB" id="A0AAE3AGV6"/>
<reference evidence="1" key="1">
    <citation type="submission" date="2021-10" db="EMBL/GenBank/DDBJ databases">
        <title>Anaerobic single-cell dispensing facilitates the cultivation of human gut bacteria.</title>
        <authorList>
            <person name="Afrizal A."/>
        </authorList>
    </citation>
    <scope>NUCLEOTIDE SEQUENCE</scope>
    <source>
        <strain evidence="1">CLA-AA-H272</strain>
    </source>
</reference>
<protein>
    <submittedName>
        <fullName evidence="1">PqqD family protein</fullName>
    </submittedName>
</protein>
<keyword evidence="2" id="KW-1185">Reference proteome</keyword>
<dbReference type="Pfam" id="PF05402">
    <property type="entry name" value="PqqD"/>
    <property type="match status" value="1"/>
</dbReference>
<gene>
    <name evidence="1" type="ORF">LKD37_16790</name>
</gene>
<dbReference type="RefSeq" id="WP_302930242.1">
    <property type="nucleotide sequence ID" value="NZ_JAJEPW010000111.1"/>
</dbReference>
<comment type="caution">
    <text evidence="1">The sequence shown here is derived from an EMBL/GenBank/DDBJ whole genome shotgun (WGS) entry which is preliminary data.</text>
</comment>
<dbReference type="EMBL" id="JAJEPW010000111">
    <property type="protein sequence ID" value="MCC2131129.1"/>
    <property type="molecule type" value="Genomic_DNA"/>
</dbReference>
<accession>A0AAE3AGV6</accession>
<proteinExistence type="predicted"/>
<organism evidence="1 2">
    <name type="scientific">Brotocaccenecus cirricatena</name>
    <dbReference type="NCBI Taxonomy" id="3064195"/>
    <lineage>
        <taxon>Bacteria</taxon>
        <taxon>Bacillati</taxon>
        <taxon>Bacillota</taxon>
        <taxon>Clostridia</taxon>
        <taxon>Eubacteriales</taxon>
        <taxon>Oscillospiraceae</taxon>
        <taxon>Brotocaccenecus</taxon>
    </lineage>
</organism>
<dbReference type="Proteomes" id="UP001199319">
    <property type="component" value="Unassembled WGS sequence"/>
</dbReference>